<keyword evidence="2" id="KW-1185">Reference proteome</keyword>
<gene>
    <name evidence="1" type="ORF">PUR21_12340</name>
</gene>
<dbReference type="RefSeq" id="WP_183670274.1">
    <property type="nucleotide sequence ID" value="NZ_JACHOS010000021.1"/>
</dbReference>
<evidence type="ECO:0000313" key="1">
    <source>
        <dbReference type="EMBL" id="MEN3228411.1"/>
    </source>
</evidence>
<organism evidence="1 2">
    <name type="scientific">Methylorubrum rhodesianum</name>
    <dbReference type="NCBI Taxonomy" id="29427"/>
    <lineage>
        <taxon>Bacteria</taxon>
        <taxon>Pseudomonadati</taxon>
        <taxon>Pseudomonadota</taxon>
        <taxon>Alphaproteobacteria</taxon>
        <taxon>Hyphomicrobiales</taxon>
        <taxon>Methylobacteriaceae</taxon>
        <taxon>Methylorubrum</taxon>
    </lineage>
</organism>
<sequence length="65" mass="7164">MKIRYVEGAISAAPERVLVHGRNAFGRMGAGLAGGSWTIISRMIEEEARAFEPVVDLFDGKRPEF</sequence>
<evidence type="ECO:0000313" key="2">
    <source>
        <dbReference type="Proteomes" id="UP001404845"/>
    </source>
</evidence>
<reference evidence="1 2" key="1">
    <citation type="journal article" date="2023" name="PLoS ONE">
        <title>Complete genome assembly of Hawai'i environmental nontuberculous mycobacteria reveals unexpected co-isolation with methylobacteria.</title>
        <authorList>
            <person name="Hendrix J."/>
            <person name="Epperson L.E."/>
            <person name="Tong E.I."/>
            <person name="Chan Y.L."/>
            <person name="Hasan N.A."/>
            <person name="Dawrs S.N."/>
            <person name="Norton G.J."/>
            <person name="Virdi R."/>
            <person name="Crooks J.L."/>
            <person name="Chan E.D."/>
            <person name="Honda J.R."/>
            <person name="Strong M."/>
        </authorList>
    </citation>
    <scope>NUCLEOTIDE SEQUENCE [LARGE SCALE GENOMIC DNA]</scope>
    <source>
        <strain evidence="1 2">NJH_HI01</strain>
    </source>
</reference>
<protein>
    <submittedName>
        <fullName evidence="1">Uncharacterized protein</fullName>
    </submittedName>
</protein>
<dbReference type="Proteomes" id="UP001404845">
    <property type="component" value="Unassembled WGS sequence"/>
</dbReference>
<name>A0ABU9ZBL8_9HYPH</name>
<comment type="caution">
    <text evidence="1">The sequence shown here is derived from an EMBL/GenBank/DDBJ whole genome shotgun (WGS) entry which is preliminary data.</text>
</comment>
<dbReference type="EMBL" id="JAQYXL010000001">
    <property type="protein sequence ID" value="MEN3228411.1"/>
    <property type="molecule type" value="Genomic_DNA"/>
</dbReference>
<proteinExistence type="predicted"/>
<accession>A0ABU9ZBL8</accession>